<dbReference type="Proteomes" id="UP000367825">
    <property type="component" value="Unassembled WGS sequence"/>
</dbReference>
<gene>
    <name evidence="2" type="ORF">PNO31109_02074</name>
</gene>
<dbReference type="AlphaFoldDB" id="A0A5E4UPD7"/>
<keyword evidence="3" id="KW-1185">Reference proteome</keyword>
<name>A0A5E4UPD7_9BURK</name>
<organism evidence="2 3">
    <name type="scientific">Pandoraea nosoerga</name>
    <dbReference type="NCBI Taxonomy" id="2508296"/>
    <lineage>
        <taxon>Bacteria</taxon>
        <taxon>Pseudomonadati</taxon>
        <taxon>Pseudomonadota</taxon>
        <taxon>Betaproteobacteria</taxon>
        <taxon>Burkholderiales</taxon>
        <taxon>Burkholderiaceae</taxon>
        <taxon>Pandoraea</taxon>
    </lineage>
</organism>
<evidence type="ECO:0000313" key="3">
    <source>
        <dbReference type="Proteomes" id="UP000367825"/>
    </source>
</evidence>
<accession>A0A5E4UPD7</accession>
<evidence type="ECO:0000313" key="2">
    <source>
        <dbReference type="EMBL" id="VVE00230.1"/>
    </source>
</evidence>
<evidence type="ECO:0000256" key="1">
    <source>
        <dbReference type="SAM" id="SignalP"/>
    </source>
</evidence>
<feature type="chain" id="PRO_5022910971" evidence="1">
    <location>
        <begin position="28"/>
        <end position="37"/>
    </location>
</feature>
<protein>
    <submittedName>
        <fullName evidence="2">Uncharacterized protein</fullName>
    </submittedName>
</protein>
<feature type="signal peptide" evidence="1">
    <location>
        <begin position="1"/>
        <end position="27"/>
    </location>
</feature>
<reference evidence="2 3" key="1">
    <citation type="submission" date="2019-08" db="EMBL/GenBank/DDBJ databases">
        <authorList>
            <person name="Peeters C."/>
        </authorList>
    </citation>
    <scope>NUCLEOTIDE SEQUENCE [LARGE SCALE GENOMIC DNA]</scope>
    <source>
        <strain evidence="2 3">LMG 31109</strain>
    </source>
</reference>
<proteinExistence type="predicted"/>
<keyword evidence="1" id="KW-0732">Signal</keyword>
<dbReference type="EMBL" id="CABPSC010000007">
    <property type="protein sequence ID" value="VVE00230.1"/>
    <property type="molecule type" value="Genomic_DNA"/>
</dbReference>
<sequence>MRKLWVAVLLCLAGLTGVVAVSSPAAACDQTSSGGGK</sequence>